<evidence type="ECO:0000259" key="5">
    <source>
        <dbReference type="Pfam" id="PF00732"/>
    </source>
</evidence>
<gene>
    <name evidence="6" type="ORF">GOHSU_08_00010</name>
</gene>
<dbReference type="GO" id="GO:0019285">
    <property type="term" value="P:glycine betaine biosynthetic process from choline"/>
    <property type="evidence" value="ECO:0007669"/>
    <property type="project" value="TreeGrafter"/>
</dbReference>
<evidence type="ECO:0000256" key="3">
    <source>
        <dbReference type="ARBA" id="ARBA00022630"/>
    </source>
</evidence>
<name>L7L8Y5_9ACTN</name>
<dbReference type="InterPro" id="IPR012132">
    <property type="entry name" value="GMC_OxRdtase"/>
</dbReference>
<evidence type="ECO:0000256" key="2">
    <source>
        <dbReference type="ARBA" id="ARBA00010790"/>
    </source>
</evidence>
<comment type="cofactor">
    <cofactor evidence="1">
        <name>FAD</name>
        <dbReference type="ChEBI" id="CHEBI:57692"/>
    </cofactor>
</comment>
<dbReference type="GO" id="GO:0050660">
    <property type="term" value="F:flavin adenine dinucleotide binding"/>
    <property type="evidence" value="ECO:0007669"/>
    <property type="project" value="InterPro"/>
</dbReference>
<dbReference type="eggNOG" id="COG2303">
    <property type="taxonomic scope" value="Bacteria"/>
</dbReference>
<dbReference type="PANTHER" id="PTHR11552">
    <property type="entry name" value="GLUCOSE-METHANOL-CHOLINE GMC OXIDOREDUCTASE"/>
    <property type="match status" value="1"/>
</dbReference>
<evidence type="ECO:0000313" key="6">
    <source>
        <dbReference type="EMBL" id="GAC56473.1"/>
    </source>
</evidence>
<evidence type="ECO:0000256" key="4">
    <source>
        <dbReference type="ARBA" id="ARBA00022827"/>
    </source>
</evidence>
<dbReference type="InterPro" id="IPR000172">
    <property type="entry name" value="GMC_OxRdtase_N"/>
</dbReference>
<dbReference type="Gene3D" id="3.50.50.60">
    <property type="entry name" value="FAD/NAD(P)-binding domain"/>
    <property type="match status" value="1"/>
</dbReference>
<comment type="similarity">
    <text evidence="2">Belongs to the GMC oxidoreductase family.</text>
</comment>
<comment type="caution">
    <text evidence="6">The sequence shown here is derived from an EMBL/GenBank/DDBJ whole genome shotgun (WGS) entry which is preliminary data.</text>
</comment>
<accession>L7L8Y5</accession>
<dbReference type="GO" id="GO:0008812">
    <property type="term" value="F:choline dehydrogenase activity"/>
    <property type="evidence" value="ECO:0007669"/>
    <property type="project" value="TreeGrafter"/>
</dbReference>
<feature type="domain" description="Glucose-methanol-choline oxidoreductase N-terminal" evidence="5">
    <location>
        <begin position="10"/>
        <end position="131"/>
    </location>
</feature>
<keyword evidence="3" id="KW-0285">Flavoprotein</keyword>
<dbReference type="Pfam" id="PF00732">
    <property type="entry name" value="GMC_oxred_N"/>
    <property type="match status" value="1"/>
</dbReference>
<reference evidence="6 7" key="1">
    <citation type="submission" date="2012-12" db="EMBL/GenBank/DDBJ databases">
        <title>Whole genome shotgun sequence of Gordonia hirsuta NBRC 16056.</title>
        <authorList>
            <person name="Isaki-Nakamura S."/>
            <person name="Hosoyama A."/>
            <person name="Tsuchikane K."/>
            <person name="Katsumata H."/>
            <person name="Baba S."/>
            <person name="Yamazaki S."/>
            <person name="Fujita N."/>
        </authorList>
    </citation>
    <scope>NUCLEOTIDE SEQUENCE [LARGE SCALE GENOMIC DNA]</scope>
    <source>
        <strain evidence="6 7">NBRC 16056</strain>
    </source>
</reference>
<dbReference type="STRING" id="1121927.GOHSU_08_00010"/>
<dbReference type="OrthoDB" id="9785276at2"/>
<dbReference type="RefSeq" id="WP_005936787.1">
    <property type="nucleotide sequence ID" value="NZ_ATVK01000043.1"/>
</dbReference>
<evidence type="ECO:0000256" key="1">
    <source>
        <dbReference type="ARBA" id="ARBA00001974"/>
    </source>
</evidence>
<protein>
    <submittedName>
        <fullName evidence="6">Putative oxidoreductase</fullName>
    </submittedName>
</protein>
<proteinExistence type="inferred from homology"/>
<dbReference type="GO" id="GO:0016020">
    <property type="term" value="C:membrane"/>
    <property type="evidence" value="ECO:0007669"/>
    <property type="project" value="TreeGrafter"/>
</dbReference>
<dbReference type="SUPFAM" id="SSF51905">
    <property type="entry name" value="FAD/NAD(P)-binding domain"/>
    <property type="match status" value="1"/>
</dbReference>
<sequence>MTGVLPARADIVVIGAGTAGALVAHRLAARADREVLLLEQGPGVPPGEVAALSRLPIADGHRVQQWPERRGRHVLRGRGLGGSAAINGGYFLRGRPGDYAHWPSWWTPERIAAGFDEVEQLLHVTAFADDELGDAARAFERYWAGVPGLRRVRSNRRRGRRFTAAQLLRPAADVGPAVLGEARV</sequence>
<dbReference type="EMBL" id="BANT01000008">
    <property type="protein sequence ID" value="GAC56473.1"/>
    <property type="molecule type" value="Genomic_DNA"/>
</dbReference>
<keyword evidence="7" id="KW-1185">Reference proteome</keyword>
<dbReference type="AlphaFoldDB" id="L7L8Y5"/>
<feature type="non-terminal residue" evidence="6">
    <location>
        <position position="184"/>
    </location>
</feature>
<dbReference type="InterPro" id="IPR036188">
    <property type="entry name" value="FAD/NAD-bd_sf"/>
</dbReference>
<dbReference type="PANTHER" id="PTHR11552:SF147">
    <property type="entry name" value="CHOLINE DEHYDROGENASE, MITOCHONDRIAL"/>
    <property type="match status" value="1"/>
</dbReference>
<keyword evidence="4" id="KW-0274">FAD</keyword>
<dbReference type="Proteomes" id="UP000053405">
    <property type="component" value="Unassembled WGS sequence"/>
</dbReference>
<organism evidence="6 7">
    <name type="scientific">Gordonia hirsuta DSM 44140 = NBRC 16056</name>
    <dbReference type="NCBI Taxonomy" id="1121927"/>
    <lineage>
        <taxon>Bacteria</taxon>
        <taxon>Bacillati</taxon>
        <taxon>Actinomycetota</taxon>
        <taxon>Actinomycetes</taxon>
        <taxon>Mycobacteriales</taxon>
        <taxon>Gordoniaceae</taxon>
        <taxon>Gordonia</taxon>
    </lineage>
</organism>
<evidence type="ECO:0000313" key="7">
    <source>
        <dbReference type="Proteomes" id="UP000053405"/>
    </source>
</evidence>